<comment type="caution">
    <text evidence="2">The sequence shown here is derived from an EMBL/GenBank/DDBJ whole genome shotgun (WGS) entry which is preliminary data.</text>
</comment>
<organism evidence="2">
    <name type="scientific">Salmonella enterica subsp. enterica serovar Havana</name>
    <dbReference type="NCBI Taxonomy" id="179997"/>
    <lineage>
        <taxon>Bacteria</taxon>
        <taxon>Pseudomonadati</taxon>
        <taxon>Pseudomonadota</taxon>
        <taxon>Gammaproteobacteria</taxon>
        <taxon>Enterobacterales</taxon>
        <taxon>Enterobacteriaceae</taxon>
        <taxon>Salmonella</taxon>
    </lineage>
</organism>
<protein>
    <submittedName>
        <fullName evidence="2">Uncharacterized protein</fullName>
    </submittedName>
</protein>
<dbReference type="AlphaFoldDB" id="A0A3V3U5R8"/>
<dbReference type="RefSeq" id="WP_039518800.1">
    <property type="nucleotide sequence ID" value="NZ_JWQJ01000007.1"/>
</dbReference>
<gene>
    <name evidence="1" type="ORF">DN323_01060</name>
    <name evidence="2" type="ORF">G2992_07920</name>
</gene>
<dbReference type="EMBL" id="DAAQZM010000001">
    <property type="protein sequence ID" value="HAE1513747.1"/>
    <property type="molecule type" value="Genomic_DNA"/>
</dbReference>
<accession>A0A3V3U5R8</accession>
<evidence type="ECO:0000313" key="1">
    <source>
        <dbReference type="EMBL" id="EBV2394234.1"/>
    </source>
</evidence>
<dbReference type="EMBL" id="AAHEPM010000001">
    <property type="protein sequence ID" value="EBV2394234.1"/>
    <property type="molecule type" value="Genomic_DNA"/>
</dbReference>
<reference evidence="2" key="1">
    <citation type="journal article" date="2018" name="Genome Biol.">
        <title>SKESA: strategic k-mer extension for scrupulous assemblies.</title>
        <authorList>
            <person name="Souvorov A."/>
            <person name="Agarwala R."/>
            <person name="Lipman D.J."/>
        </authorList>
    </citation>
    <scope>NUCLEOTIDE SEQUENCE</scope>
    <source>
        <strain evidence="2">Salmonella enterica</strain>
    </source>
</reference>
<name>A0A3V3U5R8_SALET</name>
<sequence>MKGGINIVELAAICYAGVAALREAAGGGGNQPEWVDLEPDKQGVITDYITQLLTGRPIPGSHEGEVIRRIIAVIRDEKKALKYA</sequence>
<reference evidence="1" key="2">
    <citation type="submission" date="2018-06" db="EMBL/GenBank/DDBJ databases">
        <authorList>
            <person name="Ashton P.M."/>
            <person name="Dallman T."/>
            <person name="Nair S."/>
            <person name="De Pinna E."/>
            <person name="Peters T."/>
            <person name="Grant K."/>
        </authorList>
    </citation>
    <scope>NUCLEOTIDE SEQUENCE</scope>
    <source>
        <strain evidence="1">288881</strain>
    </source>
</reference>
<reference evidence="2" key="3">
    <citation type="submission" date="2019-10" db="EMBL/GenBank/DDBJ databases">
        <authorList>
            <consortium name="NCBI Pathogen Detection Project"/>
        </authorList>
    </citation>
    <scope>NUCLEOTIDE SEQUENCE</scope>
    <source>
        <strain evidence="2">Salmonella enterica</strain>
    </source>
</reference>
<proteinExistence type="predicted"/>
<evidence type="ECO:0000313" key="2">
    <source>
        <dbReference type="EMBL" id="HAE1513747.1"/>
    </source>
</evidence>